<dbReference type="Proteomes" id="UP000199515">
    <property type="component" value="Unassembled WGS sequence"/>
</dbReference>
<evidence type="ECO:0000256" key="3">
    <source>
        <dbReference type="ARBA" id="ARBA00022563"/>
    </source>
</evidence>
<dbReference type="GO" id="GO:0006730">
    <property type="term" value="P:one-carbon metabolic process"/>
    <property type="evidence" value="ECO:0007669"/>
    <property type="project" value="UniProtKB-KW"/>
</dbReference>
<dbReference type="InterPro" id="IPR042172">
    <property type="entry name" value="Adenosylhomocyst_ase-like_sf"/>
</dbReference>
<keyword evidence="4" id="KW-0520">NAD</keyword>
<evidence type="ECO:0000256" key="4">
    <source>
        <dbReference type="ARBA" id="ARBA00023027"/>
    </source>
</evidence>
<comment type="similarity">
    <text evidence="2">Belongs to the adenosylhomocysteinase family.</text>
</comment>
<dbReference type="InterPro" id="IPR000043">
    <property type="entry name" value="Adenosylhomocysteinase-like"/>
</dbReference>
<dbReference type="EMBL" id="FNON01000005">
    <property type="protein sequence ID" value="SDY36343.1"/>
    <property type="molecule type" value="Genomic_DNA"/>
</dbReference>
<evidence type="ECO:0000259" key="5">
    <source>
        <dbReference type="SMART" id="SM00997"/>
    </source>
</evidence>
<dbReference type="RefSeq" id="WP_176968793.1">
    <property type="nucleotide sequence ID" value="NZ_FNON01000005.1"/>
</dbReference>
<comment type="cofactor">
    <cofactor evidence="1">
        <name>NAD(+)</name>
        <dbReference type="ChEBI" id="CHEBI:57540"/>
    </cofactor>
</comment>
<dbReference type="GO" id="GO:0033353">
    <property type="term" value="P:S-adenosylmethionine cycle"/>
    <property type="evidence" value="ECO:0007669"/>
    <property type="project" value="TreeGrafter"/>
</dbReference>
<evidence type="ECO:0000256" key="1">
    <source>
        <dbReference type="ARBA" id="ARBA00001911"/>
    </source>
</evidence>
<gene>
    <name evidence="6" type="ORF">SAMN05421504_105296</name>
</gene>
<dbReference type="SUPFAM" id="SSF52283">
    <property type="entry name" value="Formate/glycerate dehydrogenase catalytic domain-like"/>
    <property type="match status" value="1"/>
</dbReference>
<dbReference type="GO" id="GO:0005829">
    <property type="term" value="C:cytosol"/>
    <property type="evidence" value="ECO:0007669"/>
    <property type="project" value="TreeGrafter"/>
</dbReference>
<sequence>MEGSLPGLPLTRQILTGAAETIADIPVLFVQHLKHDTVAFLRLWQENGGRVASCIAIPYSWNEEALSLATALGLDIQVPDAHSLLRAAADSVDSLTKLGHPFVVQDVGGHIADLLTTRPLPPALFGVVEETKQGLWRYQRLNSPNLRVFQIADSPLKAIEAGYVGRSVASTVSELVRASGHSIHGQTATVLGYGDIGRACALALRNIGCEVRVVEISPVRAVAAAGDGFRTLKPKQALTQCRVIVGCTGATSLSLADFDGLLGEFYLFSGSSRQVEFAALFDEGAPQDHFPLRGRYTNVSVATLHTATCQVHIVNQGYPVNFLHESLPDAIIDLVFAQIAAGIAQLLGNQADPGIKPLPATLMDDLADRWLSLHAQSMEPGEIAR</sequence>
<keyword evidence="3" id="KW-0554">One-carbon metabolism</keyword>
<dbReference type="GO" id="GO:0004013">
    <property type="term" value="F:adenosylhomocysteinase activity"/>
    <property type="evidence" value="ECO:0007669"/>
    <property type="project" value="TreeGrafter"/>
</dbReference>
<reference evidence="6 7" key="1">
    <citation type="submission" date="2016-10" db="EMBL/GenBank/DDBJ databases">
        <authorList>
            <person name="de Groot N.N."/>
        </authorList>
    </citation>
    <scope>NUCLEOTIDE SEQUENCE [LARGE SCALE GENOMIC DNA]</scope>
    <source>
        <strain evidence="6 7">CPCC 202699</strain>
    </source>
</reference>
<proteinExistence type="inferred from homology"/>
<dbReference type="PANTHER" id="PTHR23420:SF0">
    <property type="entry name" value="ADENOSYLHOMOCYSTEINASE"/>
    <property type="match status" value="1"/>
</dbReference>
<protein>
    <submittedName>
        <fullName evidence="6">S-adenosylhomocysteine hydrolase</fullName>
    </submittedName>
</protein>
<dbReference type="STRING" id="589385.SAMN05421504_105296"/>
<feature type="domain" description="S-adenosyl-L-homocysteine hydrolase NAD binding" evidence="5">
    <location>
        <begin position="170"/>
        <end position="327"/>
    </location>
</feature>
<dbReference type="Pfam" id="PF00670">
    <property type="entry name" value="AdoHcyase_NAD"/>
    <property type="match status" value="1"/>
</dbReference>
<keyword evidence="7" id="KW-1185">Reference proteome</keyword>
<evidence type="ECO:0000256" key="2">
    <source>
        <dbReference type="ARBA" id="ARBA00007122"/>
    </source>
</evidence>
<name>A0A1H3J8M5_9PSEU</name>
<dbReference type="SMART" id="SM00996">
    <property type="entry name" value="AdoHcyase"/>
    <property type="match status" value="1"/>
</dbReference>
<evidence type="ECO:0000313" key="7">
    <source>
        <dbReference type="Proteomes" id="UP000199515"/>
    </source>
</evidence>
<dbReference type="Gene3D" id="3.40.50.720">
    <property type="entry name" value="NAD(P)-binding Rossmann-like Domain"/>
    <property type="match status" value="1"/>
</dbReference>
<dbReference type="InterPro" id="IPR036291">
    <property type="entry name" value="NAD(P)-bd_dom_sf"/>
</dbReference>
<dbReference type="InterPro" id="IPR015878">
    <property type="entry name" value="Ado_hCys_hydrolase_NAD-bd"/>
</dbReference>
<dbReference type="SUPFAM" id="SSF51735">
    <property type="entry name" value="NAD(P)-binding Rossmann-fold domains"/>
    <property type="match status" value="1"/>
</dbReference>
<keyword evidence="6" id="KW-0378">Hydrolase</keyword>
<accession>A0A1H3J8M5</accession>
<dbReference type="SMART" id="SM00997">
    <property type="entry name" value="AdoHcyase_NAD"/>
    <property type="match status" value="1"/>
</dbReference>
<dbReference type="AlphaFoldDB" id="A0A1H3J8M5"/>
<evidence type="ECO:0000313" key="6">
    <source>
        <dbReference type="EMBL" id="SDY36343.1"/>
    </source>
</evidence>
<dbReference type="Gene3D" id="3.40.50.1480">
    <property type="entry name" value="Adenosylhomocysteinase-like"/>
    <property type="match status" value="1"/>
</dbReference>
<dbReference type="PANTHER" id="PTHR23420">
    <property type="entry name" value="ADENOSYLHOMOCYSTEINASE"/>
    <property type="match status" value="1"/>
</dbReference>
<organism evidence="6 7">
    <name type="scientific">Amycolatopsis xylanica</name>
    <dbReference type="NCBI Taxonomy" id="589385"/>
    <lineage>
        <taxon>Bacteria</taxon>
        <taxon>Bacillati</taxon>
        <taxon>Actinomycetota</taxon>
        <taxon>Actinomycetes</taxon>
        <taxon>Pseudonocardiales</taxon>
        <taxon>Pseudonocardiaceae</taxon>
        <taxon>Amycolatopsis</taxon>
    </lineage>
</organism>